<keyword evidence="2" id="KW-0378">Hydrolase</keyword>
<dbReference type="STRING" id="273677.BW34_01299"/>
<dbReference type="GO" id="GO:0016787">
    <property type="term" value="F:hydrolase activity"/>
    <property type="evidence" value="ECO:0007669"/>
    <property type="project" value="UniProtKB-KW"/>
</dbReference>
<evidence type="ECO:0000259" key="3">
    <source>
        <dbReference type="Pfam" id="PF02230"/>
    </source>
</evidence>
<dbReference type="Gene3D" id="3.40.50.1820">
    <property type="entry name" value="alpha/beta hydrolase"/>
    <property type="match status" value="1"/>
</dbReference>
<evidence type="ECO:0000256" key="2">
    <source>
        <dbReference type="ARBA" id="ARBA00022801"/>
    </source>
</evidence>
<reference evidence="4 5" key="1">
    <citation type="submission" date="2019-03" db="EMBL/GenBank/DDBJ databases">
        <title>Genome Sequencing and Assembly of Various Microbes Isolated from Partially Reclaimed Soil and Acid Mine Drainage (AMD) Site.</title>
        <authorList>
            <person name="Steinbock B."/>
            <person name="Bechtold R."/>
            <person name="Sevigny J.L."/>
            <person name="Thomas D."/>
            <person name="Cuthill L.R."/>
            <person name="Aveiro Johannsen E.J."/>
            <person name="Thomas K."/>
            <person name="Ghosh A."/>
        </authorList>
    </citation>
    <scope>NUCLEOTIDE SEQUENCE [LARGE SCALE GENOMIC DNA]</scope>
    <source>
        <strain evidence="4 5">F-B2</strain>
    </source>
</reference>
<feature type="domain" description="Phospholipase/carboxylesterase/thioesterase" evidence="3">
    <location>
        <begin position="20"/>
        <end position="211"/>
    </location>
</feature>
<dbReference type="SUPFAM" id="SSF53474">
    <property type="entry name" value="alpha/beta-Hydrolases"/>
    <property type="match status" value="1"/>
</dbReference>
<gene>
    <name evidence="4" type="ORF">E2R54_03345</name>
</gene>
<dbReference type="Pfam" id="PF02230">
    <property type="entry name" value="Abhydrolase_2"/>
    <property type="match status" value="1"/>
</dbReference>
<evidence type="ECO:0000256" key="1">
    <source>
        <dbReference type="ARBA" id="ARBA00006499"/>
    </source>
</evidence>
<dbReference type="Proteomes" id="UP000295633">
    <property type="component" value="Unassembled WGS sequence"/>
</dbReference>
<protein>
    <submittedName>
        <fullName evidence="4">Esterase</fullName>
    </submittedName>
</protein>
<sequence>MAASPLDPDAVLWSASAEERGDRPLLVLLHGYGSNEADLFSLVPHLPEEFVVAAVRAPLAPRFPMPGYSWFTIDGVESRDHGEVIASTSAVWEWVDEVRRDAASVGLLGFSQGGVIALQMLRMRPQAAAFAVSLAGYAFPEPADGDAELAEVRPPVFWGRGARDEVIPPRFVDHTAQWLPSHTDLSGRVYPNLAHSVSAEQLGDVRVFLEKQLTRLRG</sequence>
<organism evidence="4 5">
    <name type="scientific">Microbacterium oleivorans</name>
    <dbReference type="NCBI Taxonomy" id="273677"/>
    <lineage>
        <taxon>Bacteria</taxon>
        <taxon>Bacillati</taxon>
        <taxon>Actinomycetota</taxon>
        <taxon>Actinomycetes</taxon>
        <taxon>Micrococcales</taxon>
        <taxon>Microbacteriaceae</taxon>
        <taxon>Microbacterium</taxon>
    </lineage>
</organism>
<proteinExistence type="inferred from homology"/>
<dbReference type="PANTHER" id="PTHR10655:SF17">
    <property type="entry name" value="LYSOPHOSPHOLIPASE-LIKE PROTEIN 1"/>
    <property type="match status" value="1"/>
</dbReference>
<dbReference type="InterPro" id="IPR050565">
    <property type="entry name" value="LYPA1-2/EST-like"/>
</dbReference>
<dbReference type="EMBL" id="SMZX01000001">
    <property type="protein sequence ID" value="TDL46375.1"/>
    <property type="molecule type" value="Genomic_DNA"/>
</dbReference>
<evidence type="ECO:0000313" key="4">
    <source>
        <dbReference type="EMBL" id="TDL46375.1"/>
    </source>
</evidence>
<name>A0A4R5YLI8_9MICO</name>
<dbReference type="AlphaFoldDB" id="A0A4R5YLI8"/>
<evidence type="ECO:0000313" key="5">
    <source>
        <dbReference type="Proteomes" id="UP000295633"/>
    </source>
</evidence>
<comment type="similarity">
    <text evidence="1">Belongs to the AB hydrolase superfamily. AB hydrolase 2 family.</text>
</comment>
<accession>A0A4R5YLI8</accession>
<dbReference type="InterPro" id="IPR029058">
    <property type="entry name" value="AB_hydrolase_fold"/>
</dbReference>
<comment type="caution">
    <text evidence="4">The sequence shown here is derived from an EMBL/GenBank/DDBJ whole genome shotgun (WGS) entry which is preliminary data.</text>
</comment>
<dbReference type="InterPro" id="IPR003140">
    <property type="entry name" value="PLipase/COase/thioEstase"/>
</dbReference>
<dbReference type="PANTHER" id="PTHR10655">
    <property type="entry name" value="LYSOPHOSPHOLIPASE-RELATED"/>
    <property type="match status" value="1"/>
</dbReference>